<dbReference type="FunFam" id="1.10.8.710:FF:000004">
    <property type="entry name" value="Dynein axonemal heavy chain 6"/>
    <property type="match status" value="1"/>
</dbReference>
<dbReference type="Gene3D" id="1.10.8.710">
    <property type="match status" value="1"/>
</dbReference>
<dbReference type="EMBL" id="BGPR01005255">
    <property type="protein sequence ID" value="GBN08344.1"/>
    <property type="molecule type" value="Genomic_DNA"/>
</dbReference>
<evidence type="ECO:0000259" key="2">
    <source>
        <dbReference type="SMART" id="SM00382"/>
    </source>
</evidence>
<dbReference type="PANTHER" id="PTHR22878:SF70">
    <property type="entry name" value="DYNEIN HEAVY CHAIN 2, AXONEMAL"/>
    <property type="match status" value="1"/>
</dbReference>
<dbReference type="Pfam" id="PF12775">
    <property type="entry name" value="AAA_7"/>
    <property type="match status" value="1"/>
</dbReference>
<dbReference type="InterPro" id="IPR041466">
    <property type="entry name" value="Dynein_AAA5_ext"/>
</dbReference>
<dbReference type="FunFam" id="1.10.472.130:FF:000005">
    <property type="entry name" value="Dynein axonemal heavy chain 7"/>
    <property type="match status" value="1"/>
</dbReference>
<dbReference type="Gene3D" id="3.40.50.300">
    <property type="entry name" value="P-loop containing nucleotide triphosphate hydrolases"/>
    <property type="match status" value="4"/>
</dbReference>
<feature type="domain" description="AAA+ ATPase" evidence="2">
    <location>
        <begin position="629"/>
        <end position="777"/>
    </location>
</feature>
<dbReference type="Proteomes" id="UP000499080">
    <property type="component" value="Unassembled WGS sequence"/>
</dbReference>
<organism evidence="3 4">
    <name type="scientific">Araneus ventricosus</name>
    <name type="common">Orbweaver spider</name>
    <name type="synonym">Epeira ventricosa</name>
    <dbReference type="NCBI Taxonomy" id="182803"/>
    <lineage>
        <taxon>Eukaryota</taxon>
        <taxon>Metazoa</taxon>
        <taxon>Ecdysozoa</taxon>
        <taxon>Arthropoda</taxon>
        <taxon>Chelicerata</taxon>
        <taxon>Arachnida</taxon>
        <taxon>Araneae</taxon>
        <taxon>Araneomorphae</taxon>
        <taxon>Entelegynae</taxon>
        <taxon>Araneoidea</taxon>
        <taxon>Araneidae</taxon>
        <taxon>Araneus</taxon>
    </lineage>
</organism>
<dbReference type="GO" id="GO:0045505">
    <property type="term" value="F:dynein intermediate chain binding"/>
    <property type="evidence" value="ECO:0007669"/>
    <property type="project" value="InterPro"/>
</dbReference>
<comment type="caution">
    <text evidence="3">The sequence shown here is derived from an EMBL/GenBank/DDBJ whole genome shotgun (WGS) entry which is preliminary data.</text>
</comment>
<dbReference type="SMART" id="SM00382">
    <property type="entry name" value="AAA"/>
    <property type="match status" value="2"/>
</dbReference>
<protein>
    <submittedName>
        <fullName evidence="3">Dynein heavy chain 12, axonemal</fullName>
    </submittedName>
</protein>
<dbReference type="CDD" id="cd00009">
    <property type="entry name" value="AAA"/>
    <property type="match status" value="1"/>
</dbReference>
<dbReference type="OrthoDB" id="6428478at2759"/>
<dbReference type="InterPro" id="IPR027417">
    <property type="entry name" value="P-loop_NTPase"/>
</dbReference>
<gene>
    <name evidence="3" type="primary">Dnah12_5</name>
    <name evidence="3" type="ORF">AVEN_99537_2</name>
</gene>
<proteinExistence type="inferred from homology"/>
<comment type="similarity">
    <text evidence="1">Belongs to the dynein heavy chain family.</text>
</comment>
<evidence type="ECO:0000313" key="3">
    <source>
        <dbReference type="EMBL" id="GBN08344.1"/>
    </source>
</evidence>
<dbReference type="Pfam" id="PF17857">
    <property type="entry name" value="AAA_lid_1"/>
    <property type="match status" value="1"/>
</dbReference>
<dbReference type="InterPro" id="IPR041589">
    <property type="entry name" value="DNAH3_AAA_lid_1"/>
</dbReference>
<accession>A0A4Y2L158</accession>
<name>A0A4Y2L158_ARAVE</name>
<dbReference type="GO" id="GO:0007018">
    <property type="term" value="P:microtubule-based movement"/>
    <property type="evidence" value="ECO:0007669"/>
    <property type="project" value="InterPro"/>
</dbReference>
<dbReference type="PANTHER" id="PTHR22878">
    <property type="entry name" value="DYNEIN HEAVY CHAIN 6, AXONEMAL-LIKE-RELATED"/>
    <property type="match status" value="1"/>
</dbReference>
<dbReference type="Gene3D" id="1.10.472.130">
    <property type="match status" value="1"/>
</dbReference>
<feature type="domain" description="AAA+ ATPase" evidence="2">
    <location>
        <begin position="246"/>
        <end position="385"/>
    </location>
</feature>
<dbReference type="GO" id="GO:0051959">
    <property type="term" value="F:dynein light intermediate chain binding"/>
    <property type="evidence" value="ECO:0007669"/>
    <property type="project" value="InterPro"/>
</dbReference>
<keyword evidence="4" id="KW-1185">Reference proteome</keyword>
<dbReference type="InterPro" id="IPR043157">
    <property type="entry name" value="Dynein_AAA1S"/>
</dbReference>
<evidence type="ECO:0000256" key="1">
    <source>
        <dbReference type="ARBA" id="ARBA00008887"/>
    </source>
</evidence>
<dbReference type="AlphaFoldDB" id="A0A4Y2L158"/>
<dbReference type="Pfam" id="PF17852">
    <property type="entry name" value="Dynein_AAA_lid"/>
    <property type="match status" value="1"/>
</dbReference>
<dbReference type="GO" id="GO:0005524">
    <property type="term" value="F:ATP binding"/>
    <property type="evidence" value="ECO:0007669"/>
    <property type="project" value="InterPro"/>
</dbReference>
<evidence type="ECO:0000313" key="4">
    <source>
        <dbReference type="Proteomes" id="UP000499080"/>
    </source>
</evidence>
<dbReference type="SUPFAM" id="SSF52540">
    <property type="entry name" value="P-loop containing nucleoside triphosphate hydrolases"/>
    <property type="match status" value="3"/>
</dbReference>
<dbReference type="GO" id="GO:0030286">
    <property type="term" value="C:dynein complex"/>
    <property type="evidence" value="ECO:0007669"/>
    <property type="project" value="InterPro"/>
</dbReference>
<dbReference type="InterPro" id="IPR035699">
    <property type="entry name" value="AAA_6"/>
</dbReference>
<dbReference type="Gene3D" id="1.20.920.30">
    <property type="match status" value="1"/>
</dbReference>
<dbReference type="InterPro" id="IPR026983">
    <property type="entry name" value="DHC"/>
</dbReference>
<dbReference type="InterPro" id="IPR003593">
    <property type="entry name" value="AAA+_ATPase"/>
</dbReference>
<reference evidence="3 4" key="1">
    <citation type="journal article" date="2019" name="Sci. Rep.">
        <title>Orb-weaving spider Araneus ventricosus genome elucidates the spidroin gene catalogue.</title>
        <authorList>
            <person name="Kono N."/>
            <person name="Nakamura H."/>
            <person name="Ohtoshi R."/>
            <person name="Moran D.A.P."/>
            <person name="Shinohara A."/>
            <person name="Yoshida Y."/>
            <person name="Fujiwara M."/>
            <person name="Mori M."/>
            <person name="Tomita M."/>
            <person name="Arakawa K."/>
        </authorList>
    </citation>
    <scope>NUCLEOTIDE SEQUENCE [LARGE SCALE GENOMIC DNA]</scope>
</reference>
<dbReference type="Pfam" id="PF12774">
    <property type="entry name" value="AAA_6"/>
    <property type="match status" value="1"/>
</dbReference>
<sequence>MGCAGVPKGAFFKGLASSGAWACFDEFNRIELEVLSVVAQQILSIIRAVRGNVDTFNFEGTELKLNPNCYVCITMNPGYAGRSELPDNLKVLFRTVAMMVPDYAMIGEISLYSFGYLDARNLAVKIVTTYRLCSEQLSSQNHYDYGMRAVKAVLAASGNLKLKFPDAQEDILLLRSILDVNLPKFLSHDIPLFNGIISDLFPGIVIPKPDYEVFLDATREVCERRNLQTPDVFVNKVIQTYEMMVVRHGFMLVGPPNAGKTCVLQVLADTLCLLKEKGVLEEEAVTYRTVNPKAITMGQLFGEFDPITHEWSDGIVAIIFREFAFSKNPNRKWVVFDGPVDTLWIESMNTVLDDNKKLCLMSGEIIQMSNSMSLIFEVMDLSQASGSGPQTTYLMFSMSLIFEVMDLSQASPATVSRCGMIYMEATALGWEPKVQSWLKLLPEQWAGENRPCIYALCRWIIPSATGFVRKNCKELVSTSDSHLVDSFLRLVEIIMNEACADEEALNNADRKVLKCWIIGAFMFATVWSVGATCDEAGREKFSNFLKELTIGECPDHPIPQEVGMKIDCTFPKEGSVYDYKFLIRGKGQWYSWKDSIVPLTATSISIREIIVPTVDTVRYSYLMDLSIRHRRPVLLVGPTGTGKTAYVQEKMMKGLDREVFVPSFIAFSTQTSAGQAQDIIMSKLEKRRRGIFGPPFGKRCVIFIDDLNMPAVEVYGAQPPIELLRQFFDHGMWYEKKEKSEIHLVDTQFIAAMGLPGGARNNITPRLLRHFGVIGVNAFSSFTMNSIFSSVMSIHFKNNHFPPEALITAEAIVSATAAIYSEVIANLLPTPAKSHYTFNLRDFARVIHGCCLIRKESLEKKKILIRWVCD</sequence>
<dbReference type="FunFam" id="3.40.50.300:FF:000353">
    <property type="entry name" value="Dynein axonemal heavy chain 1"/>
    <property type="match status" value="1"/>
</dbReference>